<gene>
    <name evidence="2" type="ORF">MAC_08300</name>
</gene>
<dbReference type="InParanoid" id="E9EEK2"/>
<feature type="region of interest" description="Disordered" evidence="1">
    <location>
        <begin position="98"/>
        <end position="120"/>
    </location>
</feature>
<name>E9EEK2_METAQ</name>
<accession>E9EEK2</accession>
<dbReference type="SUPFAM" id="SSF51735">
    <property type="entry name" value="NAD(P)-binding Rossmann-fold domains"/>
    <property type="match status" value="1"/>
</dbReference>
<feature type="compositionally biased region" description="Polar residues" evidence="1">
    <location>
        <begin position="102"/>
        <end position="114"/>
    </location>
</feature>
<dbReference type="InterPro" id="IPR036291">
    <property type="entry name" value="NAD(P)-bd_dom_sf"/>
</dbReference>
<evidence type="ECO:0000313" key="2">
    <source>
        <dbReference type="EMBL" id="EFY85653.1"/>
    </source>
</evidence>
<dbReference type="EMBL" id="GL698570">
    <property type="protein sequence ID" value="EFY85653.1"/>
    <property type="molecule type" value="Genomic_DNA"/>
</dbReference>
<organism evidence="3">
    <name type="scientific">Metarhizium acridum (strain CQMa 102)</name>
    <dbReference type="NCBI Taxonomy" id="655827"/>
    <lineage>
        <taxon>Eukaryota</taxon>
        <taxon>Fungi</taxon>
        <taxon>Dikarya</taxon>
        <taxon>Ascomycota</taxon>
        <taxon>Pezizomycotina</taxon>
        <taxon>Sordariomycetes</taxon>
        <taxon>Hypocreomycetidae</taxon>
        <taxon>Hypocreales</taxon>
        <taxon>Clavicipitaceae</taxon>
        <taxon>Metarhizium</taxon>
    </lineage>
</organism>
<sequence>MRGTTKQLLELGGPPPYNPERGFSVYAASKTQCEREPWRWYREELPRFTFNTALPGMNTGPNLDPANQGHSSTSGLIEAIYKGNMEVTRSAAPVFARRRAGQCSSARGGSPSPSDTKRAAPYTWRGIQTTLARLYPNRIFAQDMQASKLDRSDIELAAKAEDWLKEMGRTG</sequence>
<dbReference type="Proteomes" id="UP000002499">
    <property type="component" value="Unassembled WGS sequence"/>
</dbReference>
<dbReference type="Gene3D" id="3.40.50.720">
    <property type="entry name" value="NAD(P)-binding Rossmann-like Domain"/>
    <property type="match status" value="1"/>
</dbReference>
<protein>
    <submittedName>
        <fullName evidence="2">Aldehyde reductase II</fullName>
    </submittedName>
</protein>
<evidence type="ECO:0000256" key="1">
    <source>
        <dbReference type="SAM" id="MobiDB-lite"/>
    </source>
</evidence>
<dbReference type="STRING" id="655827.E9EEK2"/>
<dbReference type="OrthoDB" id="2735536at2759"/>
<dbReference type="AlphaFoldDB" id="E9EEK2"/>
<dbReference type="HOGENOM" id="CLU_007383_21_0_1"/>
<evidence type="ECO:0000313" key="3">
    <source>
        <dbReference type="Proteomes" id="UP000002499"/>
    </source>
</evidence>
<proteinExistence type="predicted"/>
<keyword evidence="3" id="KW-1185">Reference proteome</keyword>
<feature type="region of interest" description="Disordered" evidence="1">
    <location>
        <begin position="1"/>
        <end position="20"/>
    </location>
</feature>
<reference evidence="2 3" key="1">
    <citation type="journal article" date="2011" name="PLoS Genet.">
        <title>Genome sequencing and comparative transcriptomics of the model entomopathogenic fungi Metarhizium anisopliae and M. acridum.</title>
        <authorList>
            <person name="Gao Q."/>
            <person name="Jin K."/>
            <person name="Ying S.H."/>
            <person name="Zhang Y."/>
            <person name="Xiao G."/>
            <person name="Shang Y."/>
            <person name="Duan Z."/>
            <person name="Hu X."/>
            <person name="Xie X.Q."/>
            <person name="Zhou G."/>
            <person name="Peng G."/>
            <person name="Luo Z."/>
            <person name="Huang W."/>
            <person name="Wang B."/>
            <person name="Fang W."/>
            <person name="Wang S."/>
            <person name="Zhong Y."/>
            <person name="Ma L.J."/>
            <person name="St Leger R.J."/>
            <person name="Zhao G.P."/>
            <person name="Pei Y."/>
            <person name="Feng M.G."/>
            <person name="Xia Y."/>
            <person name="Wang C."/>
        </authorList>
    </citation>
    <scope>NUCLEOTIDE SEQUENCE [LARGE SCALE GENOMIC DNA]</scope>
    <source>
        <strain evidence="2 3">CQMa 102</strain>
    </source>
</reference>